<evidence type="ECO:0000313" key="15">
    <source>
        <dbReference type="Proteomes" id="UP000650833"/>
    </source>
</evidence>
<reference evidence="14" key="1">
    <citation type="submission" date="2020-12" db="EMBL/GenBank/DDBJ databases">
        <title>Metabolic potential, ecology and presence of endohyphal bacteria is reflected in genomic diversity of Mucoromycotina.</title>
        <authorList>
            <person name="Muszewska A."/>
            <person name="Okrasinska A."/>
            <person name="Steczkiewicz K."/>
            <person name="Drgas O."/>
            <person name="Orlowska M."/>
            <person name="Perlinska-Lenart U."/>
            <person name="Aleksandrzak-Piekarczyk T."/>
            <person name="Szatraj K."/>
            <person name="Zielenkiewicz U."/>
            <person name="Pilsyk S."/>
            <person name="Malc E."/>
            <person name="Mieczkowski P."/>
            <person name="Kruszewska J.S."/>
            <person name="Biernat P."/>
            <person name="Pawlowska J."/>
        </authorList>
    </citation>
    <scope>NUCLEOTIDE SEQUENCE</scope>
    <source>
        <strain evidence="14">CBS 226.32</strain>
    </source>
</reference>
<evidence type="ECO:0000256" key="6">
    <source>
        <dbReference type="ARBA" id="ARBA00023175"/>
    </source>
</evidence>
<evidence type="ECO:0000256" key="12">
    <source>
        <dbReference type="SAM" id="MobiDB-lite"/>
    </source>
</evidence>
<dbReference type="InterPro" id="IPR036961">
    <property type="entry name" value="Kinesin_motor_dom_sf"/>
</dbReference>
<feature type="compositionally biased region" description="Basic and acidic residues" evidence="12">
    <location>
        <begin position="761"/>
        <end position="772"/>
    </location>
</feature>
<keyword evidence="15" id="KW-1185">Reference proteome</keyword>
<evidence type="ECO:0000256" key="5">
    <source>
        <dbReference type="ARBA" id="ARBA00022840"/>
    </source>
</evidence>
<keyword evidence="2" id="KW-0963">Cytoplasm</keyword>
<feature type="region of interest" description="Disordered" evidence="12">
    <location>
        <begin position="663"/>
        <end position="687"/>
    </location>
</feature>
<dbReference type="EMBL" id="JAEPRC010000836">
    <property type="protein sequence ID" value="KAG2191349.1"/>
    <property type="molecule type" value="Genomic_DNA"/>
</dbReference>
<evidence type="ECO:0000313" key="14">
    <source>
        <dbReference type="EMBL" id="KAG2191349.1"/>
    </source>
</evidence>
<comment type="subcellular location">
    <subcellularLocation>
        <location evidence="1">Cytoplasm</location>
        <location evidence="1">Cytoskeleton</location>
    </subcellularLocation>
</comment>
<evidence type="ECO:0000256" key="9">
    <source>
        <dbReference type="PROSITE-ProRule" id="PRU00283"/>
    </source>
</evidence>
<dbReference type="PANTHER" id="PTHR47970:SF12">
    <property type="entry name" value="KINESIN FAMILY MEMBER 11"/>
    <property type="match status" value="1"/>
</dbReference>
<dbReference type="InterPro" id="IPR027417">
    <property type="entry name" value="P-loop_NTPase"/>
</dbReference>
<evidence type="ECO:0000256" key="1">
    <source>
        <dbReference type="ARBA" id="ARBA00004245"/>
    </source>
</evidence>
<dbReference type="SUPFAM" id="SSF52540">
    <property type="entry name" value="P-loop containing nucleoside triphosphate hydrolases"/>
    <property type="match status" value="1"/>
</dbReference>
<evidence type="ECO:0000256" key="8">
    <source>
        <dbReference type="ARBA" id="ARBA00034704"/>
    </source>
</evidence>
<dbReference type="PROSITE" id="PS00411">
    <property type="entry name" value="KINESIN_MOTOR_1"/>
    <property type="match status" value="1"/>
</dbReference>
<dbReference type="GO" id="GO:0072686">
    <property type="term" value="C:mitotic spindle"/>
    <property type="evidence" value="ECO:0007669"/>
    <property type="project" value="TreeGrafter"/>
</dbReference>
<evidence type="ECO:0000256" key="11">
    <source>
        <dbReference type="SAM" id="Coils"/>
    </source>
</evidence>
<dbReference type="PANTHER" id="PTHR47970">
    <property type="entry name" value="KINESIN-LIKE PROTEIN KIF11"/>
    <property type="match status" value="1"/>
</dbReference>
<evidence type="ECO:0000256" key="4">
    <source>
        <dbReference type="ARBA" id="ARBA00022741"/>
    </source>
</evidence>
<dbReference type="GO" id="GO:0008017">
    <property type="term" value="F:microtubule binding"/>
    <property type="evidence" value="ECO:0007669"/>
    <property type="project" value="InterPro"/>
</dbReference>
<dbReference type="Gene3D" id="3.40.850.10">
    <property type="entry name" value="Kinesin motor domain"/>
    <property type="match status" value="1"/>
</dbReference>
<dbReference type="GO" id="GO:0005634">
    <property type="term" value="C:nucleus"/>
    <property type="evidence" value="ECO:0007669"/>
    <property type="project" value="TreeGrafter"/>
</dbReference>
<evidence type="ECO:0000256" key="3">
    <source>
        <dbReference type="ARBA" id="ARBA00022701"/>
    </source>
</evidence>
<gene>
    <name evidence="14" type="ORF">INT46_000121</name>
</gene>
<name>A0A8H7UUI9_9FUNG</name>
<dbReference type="OrthoDB" id="3176171at2759"/>
<sequence>MSSIIPANPPPKGPLNRRVTMDKSGINTKGTNIQVVLRCKGYKSYNTQQPGSPSILEFMESKDTSIDQTSTNQDVLSRSIDTKPVTDVLLNTNNTIYSFDHVFKPEETQAAVYKDVAEPILNDVLAGYSCTIFAYGQTGTGKTFTMEGDLTETEGCYSKNAGIIPRTIYDLFEKLPSDSHVTVSMLELYNEELRDLLCASDNQKPLRIFEENGTAKVNCQEYIISSVSRGLDIMKIGVRKRMTAATNCNEQSSRSHCIFTLTVHTSKKTDKGEDVISTGKLNLVDLAGSENNRSSGSENMRAREAASINRSLLTLGRVINCLVDKTPHIPYRESKLTRILKDSLGGNTKTCIIATVAPAIQNQEEIRSTLDYASHAKGICNQPRSNNVINRERHLDSLVNTIEQLQNELRVNYERNGVFMTKKTYEQKNEEFLRLKSSFDEIIAQNKTLSSLLDSKDKMIEEEKRERKEEVEEERRRRKEEVEEERRRRKEDAEARRNEYIDLLVKYRNEQMNATEKQWEHYLAEAKQQTAKALTKSTKTAASASIVVPSISSTAAAVVPSAALTTPTSTIASKSTTNTTTAVASTSSATASNPALKSSNIASAAISLPSANISHVADIVTLNANPQTASRVTAARATRLERASPIARPISSQLVSSVAEKAASTRTRPLPQARTQTSAASTVRRTRTSPLLSTISPTQIQRPIAKPSRLPSALARSTAAAATTTTTTTTTIPKYNIPAKKNNNNINTGSKKSNTNINNKRGRDRDEEERPHLKLRLR</sequence>
<dbReference type="SMART" id="SM00129">
    <property type="entry name" value="KISc"/>
    <property type="match status" value="1"/>
</dbReference>
<dbReference type="Pfam" id="PF00225">
    <property type="entry name" value="Kinesin"/>
    <property type="match status" value="1"/>
</dbReference>
<dbReference type="PROSITE" id="PS50067">
    <property type="entry name" value="KINESIN_MOTOR_2"/>
    <property type="match status" value="1"/>
</dbReference>
<feature type="coiled-coil region" evidence="11">
    <location>
        <begin position="388"/>
        <end position="415"/>
    </location>
</feature>
<dbReference type="InterPro" id="IPR001752">
    <property type="entry name" value="Kinesin_motor_dom"/>
</dbReference>
<feature type="region of interest" description="Disordered" evidence="12">
    <location>
        <begin position="703"/>
        <end position="778"/>
    </location>
</feature>
<evidence type="ECO:0000256" key="2">
    <source>
        <dbReference type="ARBA" id="ARBA00022490"/>
    </source>
</evidence>
<keyword evidence="3 10" id="KW-0493">Microtubule</keyword>
<accession>A0A8H7UUI9</accession>
<comment type="similarity">
    <text evidence="8">Belongs to the TRAFAC class myosin-kinesin ATPase superfamily. Kinesin family. KIN-5/BimC subfamily.</text>
</comment>
<evidence type="ECO:0000259" key="13">
    <source>
        <dbReference type="PROSITE" id="PS50067"/>
    </source>
</evidence>
<feature type="compositionally biased region" description="Low complexity" evidence="12">
    <location>
        <begin position="672"/>
        <end position="683"/>
    </location>
</feature>
<feature type="binding site" evidence="9">
    <location>
        <begin position="136"/>
        <end position="143"/>
    </location>
    <ligand>
        <name>ATP</name>
        <dbReference type="ChEBI" id="CHEBI:30616"/>
    </ligand>
</feature>
<protein>
    <recommendedName>
        <fullName evidence="10">Kinesin-like protein</fullName>
    </recommendedName>
</protein>
<keyword evidence="7" id="KW-0206">Cytoskeleton</keyword>
<dbReference type="Proteomes" id="UP000650833">
    <property type="component" value="Unassembled WGS sequence"/>
</dbReference>
<keyword evidence="6 9" id="KW-0505">Motor protein</keyword>
<keyword evidence="11" id="KW-0175">Coiled coil</keyword>
<keyword evidence="5 9" id="KW-0067">ATP-binding</keyword>
<evidence type="ECO:0000256" key="7">
    <source>
        <dbReference type="ARBA" id="ARBA00023212"/>
    </source>
</evidence>
<proteinExistence type="inferred from homology"/>
<comment type="caution">
    <text evidence="14">The sequence shown here is derived from an EMBL/GenBank/DDBJ whole genome shotgun (WGS) entry which is preliminary data.</text>
</comment>
<dbReference type="GO" id="GO:0005876">
    <property type="term" value="C:spindle microtubule"/>
    <property type="evidence" value="ECO:0007669"/>
    <property type="project" value="TreeGrafter"/>
</dbReference>
<dbReference type="InterPro" id="IPR019821">
    <property type="entry name" value="Kinesin_motor_CS"/>
</dbReference>
<dbReference type="GO" id="GO:0007018">
    <property type="term" value="P:microtubule-based movement"/>
    <property type="evidence" value="ECO:0007669"/>
    <property type="project" value="InterPro"/>
</dbReference>
<feature type="domain" description="Kinesin motor" evidence="13">
    <location>
        <begin position="32"/>
        <end position="379"/>
    </location>
</feature>
<dbReference type="InterPro" id="IPR047149">
    <property type="entry name" value="KIF11-like"/>
</dbReference>
<evidence type="ECO:0000256" key="10">
    <source>
        <dbReference type="RuleBase" id="RU000394"/>
    </source>
</evidence>
<feature type="region of interest" description="Disordered" evidence="12">
    <location>
        <begin position="461"/>
        <end position="494"/>
    </location>
</feature>
<feature type="compositionally biased region" description="Low complexity" evidence="12">
    <location>
        <begin position="718"/>
        <end position="756"/>
    </location>
</feature>
<dbReference type="GO" id="GO:0005524">
    <property type="term" value="F:ATP binding"/>
    <property type="evidence" value="ECO:0007669"/>
    <property type="project" value="UniProtKB-UniRule"/>
</dbReference>
<dbReference type="GO" id="GO:0000073">
    <property type="term" value="P:initial mitotic spindle pole body separation"/>
    <property type="evidence" value="ECO:0007669"/>
    <property type="project" value="TreeGrafter"/>
</dbReference>
<organism evidence="14 15">
    <name type="scientific">Mucor plumbeus</name>
    <dbReference type="NCBI Taxonomy" id="97098"/>
    <lineage>
        <taxon>Eukaryota</taxon>
        <taxon>Fungi</taxon>
        <taxon>Fungi incertae sedis</taxon>
        <taxon>Mucoromycota</taxon>
        <taxon>Mucoromycotina</taxon>
        <taxon>Mucoromycetes</taxon>
        <taxon>Mucorales</taxon>
        <taxon>Mucorineae</taxon>
        <taxon>Mucoraceae</taxon>
        <taxon>Mucor</taxon>
    </lineage>
</organism>
<dbReference type="GO" id="GO:0008574">
    <property type="term" value="F:plus-end-directed microtubule motor activity"/>
    <property type="evidence" value="ECO:0007669"/>
    <property type="project" value="TreeGrafter"/>
</dbReference>
<keyword evidence="4 9" id="KW-0547">Nucleotide-binding</keyword>
<dbReference type="PRINTS" id="PR00380">
    <property type="entry name" value="KINESINHEAVY"/>
</dbReference>
<dbReference type="FunFam" id="3.40.850.10:FF:000019">
    <property type="entry name" value="Kinesin-like protein KIN-5D"/>
    <property type="match status" value="1"/>
</dbReference>
<dbReference type="AlphaFoldDB" id="A0A8H7UUI9"/>